<dbReference type="EMBL" id="BGPR01001566">
    <property type="protein sequence ID" value="GBM56841.1"/>
    <property type="molecule type" value="Genomic_DNA"/>
</dbReference>
<comment type="caution">
    <text evidence="1">The sequence shown here is derived from an EMBL/GenBank/DDBJ whole genome shotgun (WGS) entry which is preliminary data.</text>
</comment>
<evidence type="ECO:0000313" key="2">
    <source>
        <dbReference type="Proteomes" id="UP000499080"/>
    </source>
</evidence>
<organism evidence="1 2">
    <name type="scientific">Araneus ventricosus</name>
    <name type="common">Orbweaver spider</name>
    <name type="synonym">Epeira ventricosa</name>
    <dbReference type="NCBI Taxonomy" id="182803"/>
    <lineage>
        <taxon>Eukaryota</taxon>
        <taxon>Metazoa</taxon>
        <taxon>Ecdysozoa</taxon>
        <taxon>Arthropoda</taxon>
        <taxon>Chelicerata</taxon>
        <taxon>Arachnida</taxon>
        <taxon>Araneae</taxon>
        <taxon>Araneomorphae</taxon>
        <taxon>Entelegynae</taxon>
        <taxon>Araneoidea</taxon>
        <taxon>Araneidae</taxon>
        <taxon>Araneus</taxon>
    </lineage>
</organism>
<evidence type="ECO:0000313" key="1">
    <source>
        <dbReference type="EMBL" id="GBM56841.1"/>
    </source>
</evidence>
<reference evidence="1 2" key="1">
    <citation type="journal article" date="2019" name="Sci. Rep.">
        <title>Orb-weaving spider Araneus ventricosus genome elucidates the spidroin gene catalogue.</title>
        <authorList>
            <person name="Kono N."/>
            <person name="Nakamura H."/>
            <person name="Ohtoshi R."/>
            <person name="Moran D.A.P."/>
            <person name="Shinohara A."/>
            <person name="Yoshida Y."/>
            <person name="Fujiwara M."/>
            <person name="Mori M."/>
            <person name="Tomita M."/>
            <person name="Arakawa K."/>
        </authorList>
    </citation>
    <scope>NUCLEOTIDE SEQUENCE [LARGE SCALE GENOMIC DNA]</scope>
</reference>
<keyword evidence="2" id="KW-1185">Reference proteome</keyword>
<proteinExistence type="predicted"/>
<dbReference type="AlphaFoldDB" id="A0A4Y2GV87"/>
<dbReference type="Proteomes" id="UP000499080">
    <property type="component" value="Unassembled WGS sequence"/>
</dbReference>
<sequence length="90" mass="10029">MLPAQQPSNMSENESALDVVWICIGFGEFVVDSVIPAPYVDVILKHKIKRLKSHSRKEDMHSGKRSSYIVYMKDGIINVVASIIGSRAII</sequence>
<accession>A0A4Y2GV87</accession>
<protein>
    <submittedName>
        <fullName evidence="1">Uncharacterized protein</fullName>
    </submittedName>
</protein>
<gene>
    <name evidence="1" type="ORF">AVEN_227347_1</name>
</gene>
<name>A0A4Y2GV87_ARAVE</name>